<dbReference type="InterPro" id="IPR001119">
    <property type="entry name" value="SLH_dom"/>
</dbReference>
<feature type="chain" id="PRO_5038604783" evidence="2">
    <location>
        <begin position="28"/>
        <end position="869"/>
    </location>
</feature>
<reference evidence="4" key="2">
    <citation type="submission" date="2021-04" db="EMBL/GenBank/DDBJ databases">
        <authorList>
            <person name="Gilroy R."/>
        </authorList>
    </citation>
    <scope>NUCLEOTIDE SEQUENCE</scope>
    <source>
        <strain evidence="4">CHK189-11263</strain>
    </source>
</reference>
<evidence type="ECO:0000313" key="4">
    <source>
        <dbReference type="EMBL" id="HJB57752.1"/>
    </source>
</evidence>
<dbReference type="PROSITE" id="PS51272">
    <property type="entry name" value="SLH"/>
    <property type="match status" value="2"/>
</dbReference>
<feature type="domain" description="SLH" evidence="3">
    <location>
        <begin position="28"/>
        <end position="92"/>
    </location>
</feature>
<evidence type="ECO:0000256" key="2">
    <source>
        <dbReference type="SAM" id="SignalP"/>
    </source>
</evidence>
<sequence>MRNLKRALSMALASVMVLGLMVVGASAAGYEDFTDKSEIVNTEAVSTMVSLGVISGKEDGSYYDPTGSLTRAEACTLIARMLGGGKDPVLGSNIKSTFTDTQGHWAESYIAYCANLGIIVGVGDGSFNPDGTLTGTAAAKMVLCALGYKPEFEGIGGANWELATNTLATKVHLYDGIDTINPSETITRDDVAQLIYNGVQAQEVEYRNLMGQYDGTVYAQPVNGDNEDSSMLAIRFNAIKVEGVVKANEIFGIDGHTATVAGKTYIESTSKEYPSGNYPLAVSNDLVGQRVVIYVRFNNTLSPNPNASTVLGDPIVSDKTTVVETTARLKDADAVKDALKGSGISYRAGAQVETYSAKGVNEDKVEELYTQAPGVRTRFIDNSGDGTVDLVMREVYDLSKVTVYNEKDEKLTLSGIGSVDFADIANYEDVEKDDYVLVIKYDDTYYLTAAETVEGEVTAYNAGEVPTITVDGTKYAVSAGIDRTTDLDGDKLGDLDGMVGDTYRLYLDPAGNVLSALVIDEAIGNYAVITAVNADPEPGFASAQVKLTMADGTNGLYTVNLAASATRWSEDTDVIGSDARELAMAQALADATNGTLVSYSINSDGTVTLGQPSYISEDYAVETGALSGSEDNKLWKNDSSYTVAGTRVNADNSTVFFIQDNNGWNVLVGLNNVRSSGIAAEGDVSVIYDQSNNSSLTAMVLTLDGTYTSTSSYAYISGDYSRTVEDGETVYTYPVVFEDGTTGTIKTKDPDTHAKKAVYSYNTDNDGFATDIAQTSVVNGGYVASVGNGTVTLNNSTEGSYADEIGSYTLASDLTVWNVEDTDSIYDTNMIKYNQVALVLNDDGEVKTAFVFGNMDEDKVLAEINGDGE</sequence>
<feature type="domain" description="SLH" evidence="3">
    <location>
        <begin position="93"/>
        <end position="156"/>
    </location>
</feature>
<proteinExistence type="predicted"/>
<keyword evidence="2" id="KW-0732">Signal</keyword>
<dbReference type="Pfam" id="PF00395">
    <property type="entry name" value="SLH"/>
    <property type="match status" value="2"/>
</dbReference>
<keyword evidence="1" id="KW-0677">Repeat</keyword>
<reference evidence="4" key="1">
    <citation type="journal article" date="2021" name="PeerJ">
        <title>Extensive microbial diversity within the chicken gut microbiome revealed by metagenomics and culture.</title>
        <authorList>
            <person name="Gilroy R."/>
            <person name="Ravi A."/>
            <person name="Getino M."/>
            <person name="Pursley I."/>
            <person name="Horton D.L."/>
            <person name="Alikhan N.F."/>
            <person name="Baker D."/>
            <person name="Gharbi K."/>
            <person name="Hall N."/>
            <person name="Watson M."/>
            <person name="Adriaenssens E.M."/>
            <person name="Foster-Nyarko E."/>
            <person name="Jarju S."/>
            <person name="Secka A."/>
            <person name="Antonio M."/>
            <person name="Oren A."/>
            <person name="Chaudhuri R.R."/>
            <person name="La Ragione R."/>
            <person name="Hildebrand F."/>
            <person name="Pallen M.J."/>
        </authorList>
    </citation>
    <scope>NUCLEOTIDE SEQUENCE</scope>
    <source>
        <strain evidence="4">CHK189-11263</strain>
    </source>
</reference>
<protein>
    <submittedName>
        <fullName evidence="4">S-layer homology domain-containing protein</fullName>
    </submittedName>
</protein>
<name>A0A9D2MBT6_9FIRM</name>
<dbReference type="AlphaFoldDB" id="A0A9D2MBT6"/>
<evidence type="ECO:0000259" key="3">
    <source>
        <dbReference type="PROSITE" id="PS51272"/>
    </source>
</evidence>
<accession>A0A9D2MBT6</accession>
<dbReference type="EMBL" id="DWYC01000087">
    <property type="protein sequence ID" value="HJB57752.1"/>
    <property type="molecule type" value="Genomic_DNA"/>
</dbReference>
<comment type="caution">
    <text evidence="4">The sequence shown here is derived from an EMBL/GenBank/DDBJ whole genome shotgun (WGS) entry which is preliminary data.</text>
</comment>
<dbReference type="Proteomes" id="UP000824208">
    <property type="component" value="Unassembled WGS sequence"/>
</dbReference>
<evidence type="ECO:0000256" key="1">
    <source>
        <dbReference type="ARBA" id="ARBA00022737"/>
    </source>
</evidence>
<organism evidence="4 5">
    <name type="scientific">Candidatus Flavonifractor intestinipullorum</name>
    <dbReference type="NCBI Taxonomy" id="2838587"/>
    <lineage>
        <taxon>Bacteria</taxon>
        <taxon>Bacillati</taxon>
        <taxon>Bacillota</taxon>
        <taxon>Clostridia</taxon>
        <taxon>Eubacteriales</taxon>
        <taxon>Oscillospiraceae</taxon>
        <taxon>Flavonifractor</taxon>
    </lineage>
</organism>
<gene>
    <name evidence="4" type="ORF">H9714_09400</name>
</gene>
<evidence type="ECO:0000313" key="5">
    <source>
        <dbReference type="Proteomes" id="UP000824208"/>
    </source>
</evidence>
<feature type="signal peptide" evidence="2">
    <location>
        <begin position="1"/>
        <end position="27"/>
    </location>
</feature>